<name>A0A3B5RB71_XIPMA</name>
<proteinExistence type="predicted"/>
<feature type="domain" description="Reverse transcriptase" evidence="1">
    <location>
        <begin position="367"/>
        <end position="634"/>
    </location>
</feature>
<accession>A0A3B5RB71</accession>
<dbReference type="GeneTree" id="ENSGT00940000163630"/>
<dbReference type="Proteomes" id="UP000002852">
    <property type="component" value="Unassembled WGS sequence"/>
</dbReference>
<dbReference type="SUPFAM" id="SSF56672">
    <property type="entry name" value="DNA/RNA polymerases"/>
    <property type="match status" value="1"/>
</dbReference>
<dbReference type="Gene3D" id="3.60.10.10">
    <property type="entry name" value="Endonuclease/exonuclease/phosphatase"/>
    <property type="match status" value="1"/>
</dbReference>
<evidence type="ECO:0000259" key="1">
    <source>
        <dbReference type="PROSITE" id="PS50878"/>
    </source>
</evidence>
<reference evidence="2" key="4">
    <citation type="submission" date="2025-09" db="UniProtKB">
        <authorList>
            <consortium name="Ensembl"/>
        </authorList>
    </citation>
    <scope>IDENTIFICATION</scope>
    <source>
        <strain evidence="2">JP 163 A</strain>
    </source>
</reference>
<keyword evidence="3" id="KW-1185">Reference proteome</keyword>
<dbReference type="OMA" id="CARCHIA"/>
<evidence type="ECO:0000313" key="3">
    <source>
        <dbReference type="Proteomes" id="UP000002852"/>
    </source>
</evidence>
<reference evidence="2" key="3">
    <citation type="submission" date="2025-08" db="UniProtKB">
        <authorList>
            <consortium name="Ensembl"/>
        </authorList>
    </citation>
    <scope>IDENTIFICATION</scope>
    <source>
        <strain evidence="2">JP 163 A</strain>
    </source>
</reference>
<dbReference type="CDD" id="cd01650">
    <property type="entry name" value="RT_nLTR_like"/>
    <property type="match status" value="1"/>
</dbReference>
<dbReference type="InterPro" id="IPR043502">
    <property type="entry name" value="DNA/RNA_pol_sf"/>
</dbReference>
<dbReference type="AlphaFoldDB" id="A0A3B5RB71"/>
<dbReference type="STRING" id="8083.ENSXMAP00000041023"/>
<reference evidence="3" key="1">
    <citation type="submission" date="2012-01" db="EMBL/GenBank/DDBJ databases">
        <authorList>
            <person name="Walter R."/>
            <person name="Schartl M."/>
            <person name="Warren W."/>
        </authorList>
    </citation>
    <scope>NUCLEOTIDE SEQUENCE [LARGE SCALE GENOMIC DNA]</scope>
    <source>
        <strain evidence="3">JP 163 A</strain>
    </source>
</reference>
<dbReference type="InterPro" id="IPR036691">
    <property type="entry name" value="Endo/exonu/phosph_ase_sf"/>
</dbReference>
<sequence length="1125" mass="128462">MNSHRLILGGDMNCVMDPTLDRSSSRLSSPSKMAQALAAFMKEAGCIDPWRFLFQNRREFSFFSHVHQSYSRIDCFFVDKTLLPFVKKSEYSAIVVSDHSPVILDLAFPLNQAQRPIWRFDSTLLADDNFCESMSTAIDNFLFENKSDSVSPSILWETLKVVIRGEIISYTATRNKIRRLRQEQLISSMLELDHRHSMSPSPELYKERLCLQMQYNLISTQDVEQSLLRSRGFIYEHGERAGRLLAHQLKSRSAAQLISRIQKTPDEQTIGPAEINQVFEKFYSDLYTSQFPEDNSDMNNFLISLDIPVIGPDRKRDLDKPLTLSEVINSISAMQSGKAPGPDGYPIEFYKKFSSKLAPLLLEMFNYSLERGTLPQTLTEANIILLLKHGKNPTDCASYRPISLLNGDVKILAKLLAMRLDAAMADIISSDQTGFMRGRHSFSNIRRLISVVHSPESGESPEVVVSLDAEKAFDRVEWPYLFAVLARFGFGPKFTSWVQLLYTSPKASIRSGLFSLSRGTRQGCPLSPLLFVLAIEPLSIMLKTSQSFKGICRKQLEHRLSLYADDLLLYISDPVSSISNIVSLLNRFGKFSGYKLNLSKSECFPINNSALQITETDLPFPLARAGFKYLGINVTRSFSDLFEKNLPPLLNNLKRDLQKWSVLNLSLAGKVACIKMNVLPRFMYFFQSVPVFLPKSFFRLIDKQLSSFMWGNKHPRISRRFLQRHKDEGGMALPNLLYYYWAANLQKIVCLLHQPDVDWCQLELNACKPSSFPALVTSKLPLSPRQHSSCPVVISTLKIWSQFRQHFNMINFSIYSPICDNHVFPPSLLDPVFAHWRRAGLNKFSDLYIDGIFATFDAISSKFSLQRSSLFRYLQIRDCVRNNSPCFPNLPPKGGMDIILQTPTQDRGLISKIYNSISSFNTVKLNEIRAEWSEEIGIHISDETWNQALRRVNGSTSCARLGLIQFKVLHRIHYSRARLSRIYSTVSETCARCHIAKANLTHMFWTCNKLCNFWSTIFQILSEAFEISIQPSAELAIFGTPGEGISLTHDFKNVLAFSTLLARRRILLAWKSEHPPKASLWLKDLSMFLKLEKIKFCLRGSIQKFYKTWAPLLSYFERLDTLPRA</sequence>
<dbReference type="PANTHER" id="PTHR31635:SF196">
    <property type="entry name" value="REVERSE TRANSCRIPTASE DOMAIN-CONTAINING PROTEIN-RELATED"/>
    <property type="match status" value="1"/>
</dbReference>
<dbReference type="InParanoid" id="A0A3B5RB71"/>
<reference evidence="3" key="2">
    <citation type="journal article" date="2013" name="Nat. Genet.">
        <title>The genome of the platyfish, Xiphophorus maculatus, provides insights into evolutionary adaptation and several complex traits.</title>
        <authorList>
            <person name="Schartl M."/>
            <person name="Walter R.B."/>
            <person name="Shen Y."/>
            <person name="Garcia T."/>
            <person name="Catchen J."/>
            <person name="Amores A."/>
            <person name="Braasch I."/>
            <person name="Chalopin D."/>
            <person name="Volff J.N."/>
            <person name="Lesch K.P."/>
            <person name="Bisazza A."/>
            <person name="Minx P."/>
            <person name="Hillier L."/>
            <person name="Wilson R.K."/>
            <person name="Fuerstenberg S."/>
            <person name="Boore J."/>
            <person name="Searle S."/>
            <person name="Postlethwait J.H."/>
            <person name="Warren W.C."/>
        </authorList>
    </citation>
    <scope>NUCLEOTIDE SEQUENCE [LARGE SCALE GENOMIC DNA]</scope>
    <source>
        <strain evidence="3">JP 163 A</strain>
    </source>
</reference>
<dbReference type="PANTHER" id="PTHR31635">
    <property type="entry name" value="REVERSE TRANSCRIPTASE DOMAIN-CONTAINING PROTEIN-RELATED"/>
    <property type="match status" value="1"/>
</dbReference>
<dbReference type="InterPro" id="IPR000477">
    <property type="entry name" value="RT_dom"/>
</dbReference>
<evidence type="ECO:0000313" key="2">
    <source>
        <dbReference type="Ensembl" id="ENSXMAP00000041023.1"/>
    </source>
</evidence>
<dbReference type="Pfam" id="PF00078">
    <property type="entry name" value="RVT_1"/>
    <property type="match status" value="1"/>
</dbReference>
<dbReference type="SUPFAM" id="SSF56219">
    <property type="entry name" value="DNase I-like"/>
    <property type="match status" value="1"/>
</dbReference>
<protein>
    <recommendedName>
        <fullName evidence="1">Reverse transcriptase domain-containing protein</fullName>
    </recommendedName>
</protein>
<organism evidence="2 3">
    <name type="scientific">Xiphophorus maculatus</name>
    <name type="common">Southern platyfish</name>
    <name type="synonym">Platypoecilus maculatus</name>
    <dbReference type="NCBI Taxonomy" id="8083"/>
    <lineage>
        <taxon>Eukaryota</taxon>
        <taxon>Metazoa</taxon>
        <taxon>Chordata</taxon>
        <taxon>Craniata</taxon>
        <taxon>Vertebrata</taxon>
        <taxon>Euteleostomi</taxon>
        <taxon>Actinopterygii</taxon>
        <taxon>Neopterygii</taxon>
        <taxon>Teleostei</taxon>
        <taxon>Neoteleostei</taxon>
        <taxon>Acanthomorphata</taxon>
        <taxon>Ovalentaria</taxon>
        <taxon>Atherinomorphae</taxon>
        <taxon>Cyprinodontiformes</taxon>
        <taxon>Poeciliidae</taxon>
        <taxon>Poeciliinae</taxon>
        <taxon>Xiphophorus</taxon>
    </lineage>
</organism>
<dbReference type="PROSITE" id="PS50878">
    <property type="entry name" value="RT_POL"/>
    <property type="match status" value="1"/>
</dbReference>
<dbReference type="Ensembl" id="ENSXMAT00000040966.1">
    <property type="protein sequence ID" value="ENSXMAP00000041023.1"/>
    <property type="gene ID" value="ENSXMAG00000023746.1"/>
</dbReference>